<reference evidence="3" key="1">
    <citation type="journal article" date="2019" name="Int. J. Syst. Evol. Microbiol.">
        <title>The Global Catalogue of Microorganisms (GCM) 10K type strain sequencing project: providing services to taxonomists for standard genome sequencing and annotation.</title>
        <authorList>
            <consortium name="The Broad Institute Genomics Platform"/>
            <consortium name="The Broad Institute Genome Sequencing Center for Infectious Disease"/>
            <person name="Wu L."/>
            <person name="Ma J."/>
        </authorList>
    </citation>
    <scope>NUCLEOTIDE SEQUENCE [LARGE SCALE GENOMIC DNA]</scope>
    <source>
        <strain evidence="3">ICMP 6774ER</strain>
    </source>
</reference>
<evidence type="ECO:0000313" key="2">
    <source>
        <dbReference type="EMBL" id="MFD1938443.1"/>
    </source>
</evidence>
<comment type="caution">
    <text evidence="2">The sequence shown here is derived from an EMBL/GenBank/DDBJ whole genome shotgun (WGS) entry which is preliminary data.</text>
</comment>
<dbReference type="EMBL" id="JBHUFV010000068">
    <property type="protein sequence ID" value="MFD1938443.1"/>
    <property type="molecule type" value="Genomic_DNA"/>
</dbReference>
<keyword evidence="3" id="KW-1185">Reference proteome</keyword>
<evidence type="ECO:0000313" key="3">
    <source>
        <dbReference type="Proteomes" id="UP001597368"/>
    </source>
</evidence>
<proteinExistence type="predicted"/>
<sequence length="58" mass="6323">MTFPIQEGRPDQGRLIIDPDPSTVLTFDVTGTPQRGDRVNVVLESGWTDTKPSPPSAE</sequence>
<feature type="region of interest" description="Disordered" evidence="1">
    <location>
        <begin position="1"/>
        <end position="20"/>
    </location>
</feature>
<accession>A0ABW4TAM2</accession>
<name>A0ABW4TAM2_9ACTN</name>
<dbReference type="Proteomes" id="UP001597368">
    <property type="component" value="Unassembled WGS sequence"/>
</dbReference>
<dbReference type="RefSeq" id="WP_379580460.1">
    <property type="nucleotide sequence ID" value="NZ_JBHUFV010000068.1"/>
</dbReference>
<gene>
    <name evidence="2" type="ORF">ACFSKW_43915</name>
</gene>
<organism evidence="2 3">
    <name type="scientific">Nonomuraea mangrovi</name>
    <dbReference type="NCBI Taxonomy" id="2316207"/>
    <lineage>
        <taxon>Bacteria</taxon>
        <taxon>Bacillati</taxon>
        <taxon>Actinomycetota</taxon>
        <taxon>Actinomycetes</taxon>
        <taxon>Streptosporangiales</taxon>
        <taxon>Streptosporangiaceae</taxon>
        <taxon>Nonomuraea</taxon>
    </lineage>
</organism>
<evidence type="ECO:0000256" key="1">
    <source>
        <dbReference type="SAM" id="MobiDB-lite"/>
    </source>
</evidence>
<protein>
    <submittedName>
        <fullName evidence="2">Uncharacterized protein</fullName>
    </submittedName>
</protein>